<name>A0A8D8A4Z7_CULPI</name>
<proteinExistence type="predicted"/>
<evidence type="ECO:0000313" key="1">
    <source>
        <dbReference type="EMBL" id="CAG6450377.1"/>
    </source>
</evidence>
<protein>
    <submittedName>
        <fullName evidence="1">(northern house mosquito) hypothetical protein</fullName>
    </submittedName>
</protein>
<organism evidence="1">
    <name type="scientific">Culex pipiens</name>
    <name type="common">House mosquito</name>
    <dbReference type="NCBI Taxonomy" id="7175"/>
    <lineage>
        <taxon>Eukaryota</taxon>
        <taxon>Metazoa</taxon>
        <taxon>Ecdysozoa</taxon>
        <taxon>Arthropoda</taxon>
        <taxon>Hexapoda</taxon>
        <taxon>Insecta</taxon>
        <taxon>Pterygota</taxon>
        <taxon>Neoptera</taxon>
        <taxon>Endopterygota</taxon>
        <taxon>Diptera</taxon>
        <taxon>Nematocera</taxon>
        <taxon>Culicoidea</taxon>
        <taxon>Culicidae</taxon>
        <taxon>Culicinae</taxon>
        <taxon>Culicini</taxon>
        <taxon>Culex</taxon>
        <taxon>Culex</taxon>
    </lineage>
</organism>
<sequence>MLYPTSKIGFLIFFFPARSSKKDMLTLSENPRTSFRNHKLKFTLCQKHVLILPSVCPTVFCFCFALKFCTAERFVNFVCHCHARKFCFCFSFAKNVSLEKSYRFRFILVLFYHTTKSDPTPSEFALLVRKRSVWRWGEF</sequence>
<reference evidence="1" key="1">
    <citation type="submission" date="2021-05" db="EMBL/GenBank/DDBJ databases">
        <authorList>
            <person name="Alioto T."/>
            <person name="Alioto T."/>
            <person name="Gomez Garrido J."/>
        </authorList>
    </citation>
    <scope>NUCLEOTIDE SEQUENCE</scope>
</reference>
<accession>A0A8D8A4Z7</accession>
<dbReference type="AlphaFoldDB" id="A0A8D8A4Z7"/>
<dbReference type="EMBL" id="HBUE01015541">
    <property type="protein sequence ID" value="CAG6450377.1"/>
    <property type="molecule type" value="Transcribed_RNA"/>
</dbReference>